<evidence type="ECO:0000256" key="1">
    <source>
        <dbReference type="SAM" id="MobiDB-lite"/>
    </source>
</evidence>
<comment type="caution">
    <text evidence="2">The sequence shown here is derived from an EMBL/GenBank/DDBJ whole genome shotgun (WGS) entry which is preliminary data.</text>
</comment>
<dbReference type="EMBL" id="JAWZYT010001475">
    <property type="protein sequence ID" value="KAK4311821.1"/>
    <property type="molecule type" value="Genomic_DNA"/>
</dbReference>
<name>A0AAE1PNN5_9EUCA</name>
<feature type="region of interest" description="Disordered" evidence="1">
    <location>
        <begin position="36"/>
        <end position="76"/>
    </location>
</feature>
<feature type="compositionally biased region" description="Basic and acidic residues" evidence="1">
    <location>
        <begin position="42"/>
        <end position="64"/>
    </location>
</feature>
<accession>A0AAE1PNN5</accession>
<evidence type="ECO:0000313" key="3">
    <source>
        <dbReference type="Proteomes" id="UP001292094"/>
    </source>
</evidence>
<evidence type="ECO:0000313" key="2">
    <source>
        <dbReference type="EMBL" id="KAK4311821.1"/>
    </source>
</evidence>
<sequence>MRQDTTGGIGRQQEDTKRGRRRARQAIWTIERGWQGRKRRREDKMKWEEQKGIVTERYEKDKTSKHAGGAAERKVR</sequence>
<keyword evidence="3" id="KW-1185">Reference proteome</keyword>
<gene>
    <name evidence="2" type="ORF">Pmani_016706</name>
</gene>
<dbReference type="AlphaFoldDB" id="A0AAE1PNN5"/>
<organism evidence="2 3">
    <name type="scientific">Petrolisthes manimaculis</name>
    <dbReference type="NCBI Taxonomy" id="1843537"/>
    <lineage>
        <taxon>Eukaryota</taxon>
        <taxon>Metazoa</taxon>
        <taxon>Ecdysozoa</taxon>
        <taxon>Arthropoda</taxon>
        <taxon>Crustacea</taxon>
        <taxon>Multicrustacea</taxon>
        <taxon>Malacostraca</taxon>
        <taxon>Eumalacostraca</taxon>
        <taxon>Eucarida</taxon>
        <taxon>Decapoda</taxon>
        <taxon>Pleocyemata</taxon>
        <taxon>Anomura</taxon>
        <taxon>Galatheoidea</taxon>
        <taxon>Porcellanidae</taxon>
        <taxon>Petrolisthes</taxon>
    </lineage>
</organism>
<dbReference type="Proteomes" id="UP001292094">
    <property type="component" value="Unassembled WGS sequence"/>
</dbReference>
<protein>
    <submittedName>
        <fullName evidence="2">Uncharacterized protein</fullName>
    </submittedName>
</protein>
<proteinExistence type="predicted"/>
<feature type="region of interest" description="Disordered" evidence="1">
    <location>
        <begin position="1"/>
        <end position="24"/>
    </location>
</feature>
<reference evidence="2" key="1">
    <citation type="submission" date="2023-11" db="EMBL/GenBank/DDBJ databases">
        <title>Genome assemblies of two species of porcelain crab, Petrolisthes cinctipes and Petrolisthes manimaculis (Anomura: Porcellanidae).</title>
        <authorList>
            <person name="Angst P."/>
        </authorList>
    </citation>
    <scope>NUCLEOTIDE SEQUENCE</scope>
    <source>
        <strain evidence="2">PB745_02</strain>
        <tissue evidence="2">Gill</tissue>
    </source>
</reference>